<dbReference type="InterPro" id="IPR034660">
    <property type="entry name" value="DinB/YfiT-like"/>
</dbReference>
<evidence type="ECO:0000313" key="6">
    <source>
        <dbReference type="EMBL" id="SMD45310.1"/>
    </source>
</evidence>
<evidence type="ECO:0000313" key="7">
    <source>
        <dbReference type="Proteomes" id="UP000192333"/>
    </source>
</evidence>
<dbReference type="AlphaFoldDB" id="A0A1W2H8X0"/>
<dbReference type="InterPro" id="IPR024775">
    <property type="entry name" value="DinB-like"/>
</dbReference>
<dbReference type="Proteomes" id="UP000192333">
    <property type="component" value="Chromosome I"/>
</dbReference>
<proteinExistence type="inferred from homology"/>
<dbReference type="Gene3D" id="1.20.120.450">
    <property type="entry name" value="dinb family like domain"/>
    <property type="match status" value="1"/>
</dbReference>
<sequence>MKYPIDPFTAPNEITFELIQKWIEEIETFPKLLRDAVHNLTEKQLDTPYREGGWTVRQVVHHCADSHMNSFIRFKLALTEDNPTIKGYDEAKWAVLPDGLWFEIEPSLKLLEGLHERWVVLMRSLGPEDLKKTFFHPEKQKSIPLDKTIALYAWHGKHHLGHVRIGGELGGG</sequence>
<dbReference type="InterPro" id="IPR023774">
    <property type="entry name" value="Put_metal_dep_hydrolase_YfiT"/>
</dbReference>
<dbReference type="RefSeq" id="WP_084122048.1">
    <property type="nucleotide sequence ID" value="NZ_LT838813.1"/>
</dbReference>
<name>A0A1W2H8X0_9BACT</name>
<keyword evidence="3" id="KW-0378">Hydrolase</keyword>
<dbReference type="OrthoDB" id="9796039at2"/>
<protein>
    <submittedName>
        <fullName evidence="6">DinB superfamily protein</fullName>
    </submittedName>
</protein>
<evidence type="ECO:0000256" key="4">
    <source>
        <dbReference type="ARBA" id="ARBA00022833"/>
    </source>
</evidence>
<dbReference type="NCBIfam" id="NF009807">
    <property type="entry name" value="PRK13291.1"/>
    <property type="match status" value="1"/>
</dbReference>
<feature type="domain" description="DinB-like" evidence="5">
    <location>
        <begin position="27"/>
        <end position="162"/>
    </location>
</feature>
<keyword evidence="2" id="KW-0479">Metal-binding</keyword>
<dbReference type="GO" id="GO:0016787">
    <property type="term" value="F:hydrolase activity"/>
    <property type="evidence" value="ECO:0007669"/>
    <property type="project" value="UniProtKB-KW"/>
</dbReference>
<dbReference type="SUPFAM" id="SSF109854">
    <property type="entry name" value="DinB/YfiT-like putative metalloenzymes"/>
    <property type="match status" value="1"/>
</dbReference>
<organism evidence="6 7">
    <name type="scientific">Aquiflexum balticum DSM 16537</name>
    <dbReference type="NCBI Taxonomy" id="758820"/>
    <lineage>
        <taxon>Bacteria</taxon>
        <taxon>Pseudomonadati</taxon>
        <taxon>Bacteroidota</taxon>
        <taxon>Cytophagia</taxon>
        <taxon>Cytophagales</taxon>
        <taxon>Cyclobacteriaceae</taxon>
        <taxon>Aquiflexum</taxon>
    </lineage>
</organism>
<dbReference type="Pfam" id="PF12867">
    <property type="entry name" value="DinB_2"/>
    <property type="match status" value="1"/>
</dbReference>
<reference evidence="7" key="1">
    <citation type="submission" date="2017-04" db="EMBL/GenBank/DDBJ databases">
        <authorList>
            <person name="Varghese N."/>
            <person name="Submissions S."/>
        </authorList>
    </citation>
    <scope>NUCLEOTIDE SEQUENCE [LARGE SCALE GENOMIC DNA]</scope>
    <source>
        <strain evidence="7">DSM 16537</strain>
    </source>
</reference>
<keyword evidence="7" id="KW-1185">Reference proteome</keyword>
<dbReference type="HAMAP" id="MF_01256">
    <property type="entry name" value="YfiT_hydrol"/>
    <property type="match status" value="1"/>
</dbReference>
<evidence type="ECO:0000256" key="2">
    <source>
        <dbReference type="ARBA" id="ARBA00022723"/>
    </source>
</evidence>
<dbReference type="EMBL" id="LT838813">
    <property type="protein sequence ID" value="SMD45310.1"/>
    <property type="molecule type" value="Genomic_DNA"/>
</dbReference>
<evidence type="ECO:0000256" key="1">
    <source>
        <dbReference type="ARBA" id="ARBA00022490"/>
    </source>
</evidence>
<accession>A0A1W2H8X0</accession>
<keyword evidence="4" id="KW-0862">Zinc</keyword>
<evidence type="ECO:0000259" key="5">
    <source>
        <dbReference type="Pfam" id="PF12867"/>
    </source>
</evidence>
<keyword evidence="1" id="KW-0963">Cytoplasm</keyword>
<dbReference type="GO" id="GO:0046872">
    <property type="term" value="F:metal ion binding"/>
    <property type="evidence" value="ECO:0007669"/>
    <property type="project" value="UniProtKB-KW"/>
</dbReference>
<gene>
    <name evidence="6" type="ORF">SAMN00777080_3959</name>
</gene>
<dbReference type="STRING" id="758820.SAMN00777080_3959"/>
<evidence type="ECO:0000256" key="3">
    <source>
        <dbReference type="ARBA" id="ARBA00022801"/>
    </source>
</evidence>